<sequence length="163" mass="17487">MLAVYPPTVRVKSIISGTRVPPAVWPRAIFALWAIREIYGGGGEPNKGETGTGVDGDVLYLSVEKSRQQSGLGSSRNCHTQQSHRGFGIGAFPASMFPAARPGDKTRAVGACARVRNYARGTDPHVSRLAERGPPVLFVQLSTASYRFAVYELTRSVPSLLSA</sequence>
<proteinExistence type="predicted"/>
<protein>
    <submittedName>
        <fullName evidence="1">Uncharacterized protein</fullName>
    </submittedName>
</protein>
<dbReference type="Proteomes" id="UP001177670">
    <property type="component" value="Unassembled WGS sequence"/>
</dbReference>
<gene>
    <name evidence="1" type="ORF">K0M31_005030</name>
</gene>
<organism evidence="1 2">
    <name type="scientific">Melipona bicolor</name>
    <dbReference type="NCBI Taxonomy" id="60889"/>
    <lineage>
        <taxon>Eukaryota</taxon>
        <taxon>Metazoa</taxon>
        <taxon>Ecdysozoa</taxon>
        <taxon>Arthropoda</taxon>
        <taxon>Hexapoda</taxon>
        <taxon>Insecta</taxon>
        <taxon>Pterygota</taxon>
        <taxon>Neoptera</taxon>
        <taxon>Endopterygota</taxon>
        <taxon>Hymenoptera</taxon>
        <taxon>Apocrita</taxon>
        <taxon>Aculeata</taxon>
        <taxon>Apoidea</taxon>
        <taxon>Anthophila</taxon>
        <taxon>Apidae</taxon>
        <taxon>Melipona</taxon>
    </lineage>
</organism>
<comment type="caution">
    <text evidence="1">The sequence shown here is derived from an EMBL/GenBank/DDBJ whole genome shotgun (WGS) entry which is preliminary data.</text>
</comment>
<dbReference type="EMBL" id="JAHYIQ010000014">
    <property type="protein sequence ID" value="KAK1126392.1"/>
    <property type="molecule type" value="Genomic_DNA"/>
</dbReference>
<dbReference type="AlphaFoldDB" id="A0AA40FW08"/>
<evidence type="ECO:0000313" key="1">
    <source>
        <dbReference type="EMBL" id="KAK1126392.1"/>
    </source>
</evidence>
<accession>A0AA40FW08</accession>
<keyword evidence="2" id="KW-1185">Reference proteome</keyword>
<name>A0AA40FW08_9HYME</name>
<evidence type="ECO:0000313" key="2">
    <source>
        <dbReference type="Proteomes" id="UP001177670"/>
    </source>
</evidence>
<reference evidence="1" key="1">
    <citation type="submission" date="2021-10" db="EMBL/GenBank/DDBJ databases">
        <title>Melipona bicolor Genome sequencing and assembly.</title>
        <authorList>
            <person name="Araujo N.S."/>
            <person name="Arias M.C."/>
        </authorList>
    </citation>
    <scope>NUCLEOTIDE SEQUENCE</scope>
    <source>
        <strain evidence="1">USP_2M_L1-L4_2017</strain>
        <tissue evidence="1">Whole body</tissue>
    </source>
</reference>